<name>A0A3P6DRT8_BRACM</name>
<gene>
    <name evidence="1" type="ORF">BRASC36T46052Z</name>
</gene>
<sequence>MENHLCFDPDTTRTRLSKEHCKEICINSSLPDLFDKVSSNDIKRSGLDHLEKSFELDLQQLVFCSRKSFESFVFKENTFRNDTTKIEHRPARVMDTAQGGDLANQLDPNEVLPSDNAEHDAHVIPSDHSIHTGHVFPSDRADQTVRTVPCDHPDHPTVPHVPSTVSTHGCLEWSSVWNHDLEMELIDPHHSFPDLLVKIRLIVEPESNWDTKNPKMAADSPLWPCWCVPRVPKAVLTSLLQ</sequence>
<reference evidence="1" key="1">
    <citation type="submission" date="2018-11" db="EMBL/GenBank/DDBJ databases">
        <authorList>
            <consortium name="Genoscope - CEA"/>
            <person name="William W."/>
        </authorList>
    </citation>
    <scope>NUCLEOTIDE SEQUENCE</scope>
</reference>
<proteinExistence type="predicted"/>
<protein>
    <submittedName>
        <fullName evidence="1">Uncharacterized protein</fullName>
    </submittedName>
</protein>
<accession>A0A3P6DRT8</accession>
<dbReference type="AlphaFoldDB" id="A0A3P6DRT8"/>
<dbReference type="EMBL" id="LR031586">
    <property type="protein sequence ID" value="VDD23332.1"/>
    <property type="molecule type" value="Genomic_DNA"/>
</dbReference>
<organism evidence="1">
    <name type="scientific">Brassica campestris</name>
    <name type="common">Field mustard</name>
    <dbReference type="NCBI Taxonomy" id="3711"/>
    <lineage>
        <taxon>Eukaryota</taxon>
        <taxon>Viridiplantae</taxon>
        <taxon>Streptophyta</taxon>
        <taxon>Embryophyta</taxon>
        <taxon>Tracheophyta</taxon>
        <taxon>Spermatophyta</taxon>
        <taxon>Magnoliopsida</taxon>
        <taxon>eudicotyledons</taxon>
        <taxon>Gunneridae</taxon>
        <taxon>Pentapetalae</taxon>
        <taxon>rosids</taxon>
        <taxon>malvids</taxon>
        <taxon>Brassicales</taxon>
        <taxon>Brassicaceae</taxon>
        <taxon>Brassiceae</taxon>
        <taxon>Brassica</taxon>
    </lineage>
</organism>
<evidence type="ECO:0000313" key="1">
    <source>
        <dbReference type="EMBL" id="VDD23332.1"/>
    </source>
</evidence>